<comment type="caution">
    <text evidence="1">The sequence shown here is derived from an EMBL/GenBank/DDBJ whole genome shotgun (WGS) entry which is preliminary data.</text>
</comment>
<protein>
    <submittedName>
        <fullName evidence="1">Uncharacterized protein</fullName>
    </submittedName>
</protein>
<reference evidence="1" key="1">
    <citation type="journal article" date="2023" name="PLoS Negl. Trop. Dis.">
        <title>A genome sequence for Biomphalaria pfeifferi, the major vector snail for the human-infecting parasite Schistosoma mansoni.</title>
        <authorList>
            <person name="Bu L."/>
            <person name="Lu L."/>
            <person name="Laidemitt M.R."/>
            <person name="Zhang S.M."/>
            <person name="Mutuku M."/>
            <person name="Mkoji G."/>
            <person name="Steinauer M."/>
            <person name="Loker E.S."/>
        </authorList>
    </citation>
    <scope>NUCLEOTIDE SEQUENCE</scope>
    <source>
        <strain evidence="1">KasaAsao</strain>
    </source>
</reference>
<organism evidence="1 2">
    <name type="scientific">Biomphalaria pfeifferi</name>
    <name type="common">Bloodfluke planorb</name>
    <name type="synonym">Freshwater snail</name>
    <dbReference type="NCBI Taxonomy" id="112525"/>
    <lineage>
        <taxon>Eukaryota</taxon>
        <taxon>Metazoa</taxon>
        <taxon>Spiralia</taxon>
        <taxon>Lophotrochozoa</taxon>
        <taxon>Mollusca</taxon>
        <taxon>Gastropoda</taxon>
        <taxon>Heterobranchia</taxon>
        <taxon>Euthyneura</taxon>
        <taxon>Panpulmonata</taxon>
        <taxon>Hygrophila</taxon>
        <taxon>Lymnaeoidea</taxon>
        <taxon>Planorbidae</taxon>
        <taxon>Biomphalaria</taxon>
    </lineage>
</organism>
<proteinExistence type="predicted"/>
<keyword evidence="2" id="KW-1185">Reference proteome</keyword>
<gene>
    <name evidence="1" type="ORF">Bpfe_030534</name>
</gene>
<reference evidence="1" key="2">
    <citation type="submission" date="2023-04" db="EMBL/GenBank/DDBJ databases">
        <authorList>
            <person name="Bu L."/>
            <person name="Lu L."/>
            <person name="Laidemitt M.R."/>
            <person name="Zhang S.M."/>
            <person name="Mutuku M."/>
            <person name="Mkoji G."/>
            <person name="Steinauer M."/>
            <person name="Loker E.S."/>
        </authorList>
    </citation>
    <scope>NUCLEOTIDE SEQUENCE</scope>
    <source>
        <strain evidence="1">KasaAsao</strain>
        <tissue evidence="1">Whole Snail</tissue>
    </source>
</reference>
<evidence type="ECO:0000313" key="2">
    <source>
        <dbReference type="Proteomes" id="UP001233172"/>
    </source>
</evidence>
<name>A0AAD8EUM6_BIOPF</name>
<sequence length="90" mass="10579">MYKLMSTLTPCTTQEYLQYQILRTRNNMKRVKSAKQTLESCLWLLDTSLPVLLLHLLDIMRIESVSWINSIQSLRHTDHLAGHHQPSYQP</sequence>
<dbReference type="AlphaFoldDB" id="A0AAD8EUM6"/>
<dbReference type="Proteomes" id="UP001233172">
    <property type="component" value="Unassembled WGS sequence"/>
</dbReference>
<accession>A0AAD8EUM6</accession>
<dbReference type="EMBL" id="JASAOG010000362">
    <property type="protein sequence ID" value="KAK0040038.1"/>
    <property type="molecule type" value="Genomic_DNA"/>
</dbReference>
<evidence type="ECO:0000313" key="1">
    <source>
        <dbReference type="EMBL" id="KAK0040038.1"/>
    </source>
</evidence>